<dbReference type="EMBL" id="WIXE01023048">
    <property type="protein sequence ID" value="KAK5966841.1"/>
    <property type="molecule type" value="Genomic_DNA"/>
</dbReference>
<dbReference type="FunFam" id="2.10.25.10:FF:000038">
    <property type="entry name" value="Fibrillin 2"/>
    <property type="match status" value="1"/>
</dbReference>
<feature type="non-terminal residue" evidence="9">
    <location>
        <position position="1"/>
    </location>
</feature>
<evidence type="ECO:0000256" key="7">
    <source>
        <dbReference type="SAM" id="Phobius"/>
    </source>
</evidence>
<dbReference type="Pfam" id="PF25478">
    <property type="entry name" value="EGF_Mua-3"/>
    <property type="match status" value="1"/>
</dbReference>
<evidence type="ECO:0000256" key="2">
    <source>
        <dbReference type="ARBA" id="ARBA00022729"/>
    </source>
</evidence>
<keyword evidence="7" id="KW-1133">Transmembrane helix</keyword>
<dbReference type="InterPro" id="IPR051830">
    <property type="entry name" value="NOTCH_homolog"/>
</dbReference>
<evidence type="ECO:0000259" key="8">
    <source>
        <dbReference type="PROSITE" id="PS50026"/>
    </source>
</evidence>
<keyword evidence="7" id="KW-0472">Membrane</keyword>
<keyword evidence="7" id="KW-0812">Transmembrane</keyword>
<keyword evidence="1 5" id="KW-0245">EGF-like domain</keyword>
<dbReference type="PANTHER" id="PTHR24033:SF151">
    <property type="entry name" value="NOTCH 2"/>
    <property type="match status" value="1"/>
</dbReference>
<proteinExistence type="predicted"/>
<dbReference type="AlphaFoldDB" id="A0AAN8IBL3"/>
<dbReference type="Gene3D" id="2.10.25.10">
    <property type="entry name" value="Laminin"/>
    <property type="match status" value="3"/>
</dbReference>
<reference evidence="9 10" key="1">
    <citation type="submission" date="2019-10" db="EMBL/GenBank/DDBJ databases">
        <title>Assembly and Annotation for the nematode Trichostrongylus colubriformis.</title>
        <authorList>
            <person name="Martin J."/>
        </authorList>
    </citation>
    <scope>NUCLEOTIDE SEQUENCE [LARGE SCALE GENOMIC DNA]</scope>
    <source>
        <strain evidence="9">G859</strain>
        <tissue evidence="9">Whole worm</tissue>
    </source>
</reference>
<dbReference type="PROSITE" id="PS01187">
    <property type="entry name" value="EGF_CA"/>
    <property type="match status" value="1"/>
</dbReference>
<name>A0AAN8IBL3_TRICO</name>
<dbReference type="PROSITE" id="PS01186">
    <property type="entry name" value="EGF_2"/>
    <property type="match status" value="1"/>
</dbReference>
<keyword evidence="3" id="KW-0677">Repeat</keyword>
<dbReference type="PROSITE" id="PS00010">
    <property type="entry name" value="ASX_HYDROXYL"/>
    <property type="match status" value="2"/>
</dbReference>
<feature type="domain" description="EGF-like" evidence="8">
    <location>
        <begin position="265"/>
        <end position="301"/>
    </location>
</feature>
<feature type="domain" description="EGF-like" evidence="8">
    <location>
        <begin position="165"/>
        <end position="202"/>
    </location>
</feature>
<dbReference type="InterPro" id="IPR049883">
    <property type="entry name" value="NOTCH1_EGF-like"/>
</dbReference>
<feature type="region of interest" description="Disordered" evidence="6">
    <location>
        <begin position="507"/>
        <end position="527"/>
    </location>
</feature>
<feature type="disulfide bond" evidence="5">
    <location>
        <begin position="291"/>
        <end position="300"/>
    </location>
</feature>
<keyword evidence="10" id="KW-1185">Reference proteome</keyword>
<dbReference type="SMART" id="SM00181">
    <property type="entry name" value="EGF"/>
    <property type="match status" value="5"/>
</dbReference>
<dbReference type="PROSITE" id="PS00022">
    <property type="entry name" value="EGF_1"/>
    <property type="match status" value="1"/>
</dbReference>
<protein>
    <submittedName>
        <fullName evidence="9">Calcium binding EGF domain protein</fullName>
    </submittedName>
</protein>
<dbReference type="InterPro" id="IPR000152">
    <property type="entry name" value="EGF-type_Asp/Asn_hydroxyl_site"/>
</dbReference>
<feature type="transmembrane region" description="Helical" evidence="7">
    <location>
        <begin position="309"/>
        <end position="332"/>
    </location>
</feature>
<keyword evidence="4 5" id="KW-1015">Disulfide bond</keyword>
<dbReference type="Pfam" id="PF07645">
    <property type="entry name" value="EGF_CA"/>
    <property type="match status" value="2"/>
</dbReference>
<sequence length="544" mass="58596">AVEVNDIEEPSLRNASWISGVLYNFTTHFVRGTVSTPSVVFTDLVDYIIKKNNYEVGQSKLFISPDQMNPFTACYSSDCHPNAICTPLGKGFSCQCPKGYRDLNPSHPGRQCLAYVGVNECEKPELHECSPDARCIDLDYLYKCECISPYVNAAPEGAVPGSVCTIDYCSDVHYCPMNSTCRNIGDQAKCDCNPGFVDLRKSDRLSEAGLGDAICLRHTDVNECLLGLHNCSAAAICIDQKHGYDCKCPDGYTDGNPAEPGRVCAALLCGLCNGHGDCIHDSLTNNVTCACVDGYSGQFCEVAPSHAGLILALILALLFLLLTLLCCLYLCARCRCFGARDISEGSASGREILGSDYYTIPRAKLKPAAYGDEMMGHDNAAVLGAYLDDGASVSSDGSLEEIERRVTTDVTTREIRTTTVRDEMGNVVSQSQTVLHGPLETDTEQYAMTSTDHFRQGSTAAAAGTAASALHGGVVQGASGHLRTEGAYESDSDAGSDAGRATYDRVTHASQSHDFLPGDDGRTGTERRRNEFRTTTTAEEVNYF</sequence>
<comment type="caution">
    <text evidence="9">The sequence shown here is derived from an EMBL/GenBank/DDBJ whole genome shotgun (WGS) entry which is preliminary data.</text>
</comment>
<dbReference type="Proteomes" id="UP001331761">
    <property type="component" value="Unassembled WGS sequence"/>
</dbReference>
<feature type="disulfide bond" evidence="5">
    <location>
        <begin position="272"/>
        <end position="289"/>
    </location>
</feature>
<dbReference type="GO" id="GO:0005509">
    <property type="term" value="F:calcium ion binding"/>
    <property type="evidence" value="ECO:0007669"/>
    <property type="project" value="InterPro"/>
</dbReference>
<evidence type="ECO:0000313" key="9">
    <source>
        <dbReference type="EMBL" id="KAK5966841.1"/>
    </source>
</evidence>
<keyword evidence="2" id="KW-0732">Signal</keyword>
<organism evidence="9 10">
    <name type="scientific">Trichostrongylus colubriformis</name>
    <name type="common">Black scour worm</name>
    <dbReference type="NCBI Taxonomy" id="6319"/>
    <lineage>
        <taxon>Eukaryota</taxon>
        <taxon>Metazoa</taxon>
        <taxon>Ecdysozoa</taxon>
        <taxon>Nematoda</taxon>
        <taxon>Chromadorea</taxon>
        <taxon>Rhabditida</taxon>
        <taxon>Rhabditina</taxon>
        <taxon>Rhabditomorpha</taxon>
        <taxon>Strongyloidea</taxon>
        <taxon>Trichostrongylidae</taxon>
        <taxon>Trichostrongylus</taxon>
    </lineage>
</organism>
<evidence type="ECO:0000313" key="10">
    <source>
        <dbReference type="Proteomes" id="UP001331761"/>
    </source>
</evidence>
<dbReference type="SUPFAM" id="SSF57196">
    <property type="entry name" value="EGF/Laminin"/>
    <property type="match status" value="3"/>
</dbReference>
<evidence type="ECO:0000256" key="6">
    <source>
        <dbReference type="SAM" id="MobiDB-lite"/>
    </source>
</evidence>
<dbReference type="SMART" id="SM00179">
    <property type="entry name" value="EGF_CA"/>
    <property type="match status" value="4"/>
</dbReference>
<dbReference type="InterPro" id="IPR018097">
    <property type="entry name" value="EGF_Ca-bd_CS"/>
</dbReference>
<evidence type="ECO:0000256" key="1">
    <source>
        <dbReference type="ARBA" id="ARBA00022536"/>
    </source>
</evidence>
<accession>A0AAN8IBL3</accession>
<evidence type="ECO:0000256" key="4">
    <source>
        <dbReference type="ARBA" id="ARBA00023157"/>
    </source>
</evidence>
<comment type="caution">
    <text evidence="5">Lacks conserved residue(s) required for the propagation of feature annotation.</text>
</comment>
<dbReference type="CDD" id="cd00054">
    <property type="entry name" value="EGF_CA"/>
    <property type="match status" value="2"/>
</dbReference>
<evidence type="ECO:0000256" key="5">
    <source>
        <dbReference type="PROSITE-ProRule" id="PRU00076"/>
    </source>
</evidence>
<dbReference type="InterPro" id="IPR001881">
    <property type="entry name" value="EGF-like_Ca-bd_dom"/>
</dbReference>
<gene>
    <name evidence="9" type="ORF">GCK32_011902</name>
</gene>
<dbReference type="InterPro" id="IPR000742">
    <property type="entry name" value="EGF"/>
</dbReference>
<dbReference type="PROSITE" id="PS50026">
    <property type="entry name" value="EGF_3"/>
    <property type="match status" value="5"/>
</dbReference>
<feature type="domain" description="EGF-like" evidence="8">
    <location>
        <begin position="70"/>
        <end position="106"/>
    </location>
</feature>
<feature type="domain" description="EGF-like" evidence="8">
    <location>
        <begin position="220"/>
        <end position="258"/>
    </location>
</feature>
<dbReference type="PANTHER" id="PTHR24033">
    <property type="entry name" value="EGF-LIKE DOMAIN-CONTAINING PROTEIN"/>
    <property type="match status" value="1"/>
</dbReference>
<feature type="domain" description="EGF-like" evidence="8">
    <location>
        <begin position="117"/>
        <end position="156"/>
    </location>
</feature>
<evidence type="ECO:0000256" key="3">
    <source>
        <dbReference type="ARBA" id="ARBA00022737"/>
    </source>
</evidence>